<keyword evidence="4" id="KW-1003">Cell membrane</keyword>
<evidence type="ECO:0000256" key="8">
    <source>
        <dbReference type="ARBA" id="ARBA00022777"/>
    </source>
</evidence>
<evidence type="ECO:0000256" key="4">
    <source>
        <dbReference type="ARBA" id="ARBA00022475"/>
    </source>
</evidence>
<keyword evidence="9" id="KW-0067">ATP-binding</keyword>
<evidence type="ECO:0000259" key="12">
    <source>
        <dbReference type="PROSITE" id="PS50109"/>
    </source>
</evidence>
<keyword evidence="14" id="KW-1185">Reference proteome</keyword>
<gene>
    <name evidence="13" type="ORF">OLW01_07670</name>
</gene>
<dbReference type="InterPro" id="IPR050398">
    <property type="entry name" value="HssS/ArlS-like"/>
</dbReference>
<protein>
    <recommendedName>
        <fullName evidence="3">histidine kinase</fullName>
        <ecNumber evidence="3">2.7.13.3</ecNumber>
    </recommendedName>
</protein>
<dbReference type="Gene3D" id="3.30.565.10">
    <property type="entry name" value="Histidine kinase-like ATPase, C-terminal domain"/>
    <property type="match status" value="1"/>
</dbReference>
<keyword evidence="6" id="KW-0808">Transferase</keyword>
<evidence type="ECO:0000256" key="5">
    <source>
        <dbReference type="ARBA" id="ARBA00022553"/>
    </source>
</evidence>
<dbReference type="RefSeq" id="WP_268073232.1">
    <property type="nucleotide sequence ID" value="NZ_CP109965.1"/>
</dbReference>
<keyword evidence="11" id="KW-0472">Membrane</keyword>
<evidence type="ECO:0000313" key="13">
    <source>
        <dbReference type="EMBL" id="WAJ69075.1"/>
    </source>
</evidence>
<dbReference type="Pfam" id="PF02518">
    <property type="entry name" value="HATPase_c"/>
    <property type="match status" value="1"/>
</dbReference>
<keyword evidence="10" id="KW-0902">Two-component regulatory system</keyword>
<evidence type="ECO:0000313" key="14">
    <source>
        <dbReference type="Proteomes" id="UP001163726"/>
    </source>
</evidence>
<dbReference type="PANTHER" id="PTHR45528:SF1">
    <property type="entry name" value="SENSOR HISTIDINE KINASE CPXA"/>
    <property type="match status" value="1"/>
</dbReference>
<feature type="domain" description="Histidine kinase" evidence="12">
    <location>
        <begin position="1"/>
        <end position="210"/>
    </location>
</feature>
<dbReference type="Proteomes" id="UP001163726">
    <property type="component" value="Chromosome"/>
</dbReference>
<dbReference type="PROSITE" id="PS50109">
    <property type="entry name" value="HIS_KIN"/>
    <property type="match status" value="1"/>
</dbReference>
<keyword evidence="7" id="KW-0547">Nucleotide-binding</keyword>
<dbReference type="InterPro" id="IPR003594">
    <property type="entry name" value="HATPase_dom"/>
</dbReference>
<evidence type="ECO:0000256" key="6">
    <source>
        <dbReference type="ARBA" id="ARBA00022679"/>
    </source>
</evidence>
<organism evidence="13 14">
    <name type="scientific">Catenovulum adriaticum</name>
    <dbReference type="NCBI Taxonomy" id="2984846"/>
    <lineage>
        <taxon>Bacteria</taxon>
        <taxon>Pseudomonadati</taxon>
        <taxon>Pseudomonadota</taxon>
        <taxon>Gammaproteobacteria</taxon>
        <taxon>Alteromonadales</taxon>
        <taxon>Alteromonadaceae</taxon>
        <taxon>Catenovulum</taxon>
    </lineage>
</organism>
<evidence type="ECO:0000256" key="9">
    <source>
        <dbReference type="ARBA" id="ARBA00022840"/>
    </source>
</evidence>
<keyword evidence="8 13" id="KW-0418">Kinase</keyword>
<dbReference type="InterPro" id="IPR005467">
    <property type="entry name" value="His_kinase_dom"/>
</dbReference>
<evidence type="ECO:0000256" key="11">
    <source>
        <dbReference type="ARBA" id="ARBA00023136"/>
    </source>
</evidence>
<keyword evidence="5" id="KW-0597">Phosphoprotein</keyword>
<reference evidence="13" key="1">
    <citation type="submission" date="2022-10" db="EMBL/GenBank/DDBJ databases">
        <title>Catenovulum adriacola sp. nov. isolated in the Harbour of Susak.</title>
        <authorList>
            <person name="Schoch T."/>
            <person name="Reich S.J."/>
            <person name="Stoeferle S."/>
            <person name="Flaiz M."/>
            <person name="Kazda M."/>
            <person name="Riedel C.U."/>
            <person name="Duerre P."/>
        </authorList>
    </citation>
    <scope>NUCLEOTIDE SEQUENCE</scope>
    <source>
        <strain evidence="13">TS8</strain>
    </source>
</reference>
<dbReference type="PANTHER" id="PTHR45528">
    <property type="entry name" value="SENSOR HISTIDINE KINASE CPXA"/>
    <property type="match status" value="1"/>
</dbReference>
<comment type="subcellular location">
    <subcellularLocation>
        <location evidence="2">Cell membrane</location>
        <topology evidence="2">Multi-pass membrane protein</topology>
    </subcellularLocation>
</comment>
<dbReference type="GO" id="GO:0016301">
    <property type="term" value="F:kinase activity"/>
    <property type="evidence" value="ECO:0007669"/>
    <property type="project" value="UniProtKB-KW"/>
</dbReference>
<dbReference type="EMBL" id="CP109965">
    <property type="protein sequence ID" value="WAJ69075.1"/>
    <property type="molecule type" value="Genomic_DNA"/>
</dbReference>
<accession>A0ABY7AIC7</accession>
<name>A0ABY7AIC7_9ALTE</name>
<dbReference type="EC" id="2.7.13.3" evidence="3"/>
<evidence type="ECO:0000256" key="2">
    <source>
        <dbReference type="ARBA" id="ARBA00004651"/>
    </source>
</evidence>
<evidence type="ECO:0000256" key="3">
    <source>
        <dbReference type="ARBA" id="ARBA00012438"/>
    </source>
</evidence>
<proteinExistence type="predicted"/>
<evidence type="ECO:0000256" key="7">
    <source>
        <dbReference type="ARBA" id="ARBA00022741"/>
    </source>
</evidence>
<dbReference type="InterPro" id="IPR036890">
    <property type="entry name" value="HATPase_C_sf"/>
</dbReference>
<evidence type="ECO:0000256" key="1">
    <source>
        <dbReference type="ARBA" id="ARBA00000085"/>
    </source>
</evidence>
<evidence type="ECO:0000256" key="10">
    <source>
        <dbReference type="ARBA" id="ARBA00023012"/>
    </source>
</evidence>
<sequence>MKNSLCLLLQSIDELSDKAKKNNDSSTHELAKLHYEASRLNSNLLQMLSLYRAEKQQLPVNIDEYYIIDILDEIITKNQIYLDNKRISVKLDVADELYWYLDIDLISNLLNDVFINAMRYTKDQICIQAEIQNSRLVLCINDNGDGYCESMLQQNDLSMQALNLSAGHTGLGLFFAKIIADAHQTDGKSGDISLQNGGLLGGSLFKLTLP</sequence>
<dbReference type="SUPFAM" id="SSF55874">
    <property type="entry name" value="ATPase domain of HSP90 chaperone/DNA topoisomerase II/histidine kinase"/>
    <property type="match status" value="1"/>
</dbReference>
<comment type="catalytic activity">
    <reaction evidence="1">
        <text>ATP + protein L-histidine = ADP + protein N-phospho-L-histidine.</text>
        <dbReference type="EC" id="2.7.13.3"/>
    </reaction>
</comment>